<sequence>MADALATRAGTAGLVLADAIRVAAAVSVVVGLGWFDGVAGALFFLVLGGTMIPRALGVPVRLDTAYSATLLLAAWASVLDWYVRFEWLDLVIHAAATGLVAAMTYLLLVRLAMVAAVDEPSLPRVRAGSAVIAASLGVALATLWEFGEWIGHTYLDDRIQVGYSDTIGDLAAGTAGALTAAVLLARGRSAGARR</sequence>
<protein>
    <recommendedName>
        <fullName evidence="4">DUF2238 domain-containing protein</fullName>
    </recommendedName>
</protein>
<keyword evidence="1" id="KW-1133">Transmembrane helix</keyword>
<evidence type="ECO:0000313" key="3">
    <source>
        <dbReference type="Proteomes" id="UP000275225"/>
    </source>
</evidence>
<dbReference type="AlphaFoldDB" id="A0A3N6YXJ8"/>
<dbReference type="Proteomes" id="UP000275225">
    <property type="component" value="Unassembled WGS sequence"/>
</dbReference>
<gene>
    <name evidence="2" type="ORF">EHW97_13070</name>
</gene>
<feature type="transmembrane region" description="Helical" evidence="1">
    <location>
        <begin position="90"/>
        <end position="113"/>
    </location>
</feature>
<comment type="caution">
    <text evidence="2">The sequence shown here is derived from an EMBL/GenBank/DDBJ whole genome shotgun (WGS) entry which is preliminary data.</text>
</comment>
<feature type="transmembrane region" description="Helical" evidence="1">
    <location>
        <begin position="125"/>
        <end position="146"/>
    </location>
</feature>
<organism evidence="2 3">
    <name type="scientific">Aeromicrobium camelliae</name>
    <dbReference type="NCBI Taxonomy" id="1538144"/>
    <lineage>
        <taxon>Bacteria</taxon>
        <taxon>Bacillati</taxon>
        <taxon>Actinomycetota</taxon>
        <taxon>Actinomycetes</taxon>
        <taxon>Propionibacteriales</taxon>
        <taxon>Nocardioidaceae</taxon>
        <taxon>Aeromicrobium</taxon>
    </lineage>
</organism>
<keyword evidence="3" id="KW-1185">Reference proteome</keyword>
<evidence type="ECO:0000313" key="2">
    <source>
        <dbReference type="EMBL" id="RQN02491.1"/>
    </source>
</evidence>
<feature type="transmembrane region" description="Helical" evidence="1">
    <location>
        <begin position="166"/>
        <end position="185"/>
    </location>
</feature>
<reference evidence="2 3" key="1">
    <citation type="submission" date="2018-11" db="EMBL/GenBank/DDBJ databases">
        <authorList>
            <person name="Li F."/>
        </authorList>
    </citation>
    <scope>NUCLEOTIDE SEQUENCE [LARGE SCALE GENOMIC DNA]</scope>
    <source>
        <strain evidence="2 3">YS17T</strain>
    </source>
</reference>
<keyword evidence="1" id="KW-0472">Membrane</keyword>
<name>A0A3N6YXJ8_9ACTN</name>
<feature type="transmembrane region" description="Helical" evidence="1">
    <location>
        <begin position="34"/>
        <end position="52"/>
    </location>
</feature>
<proteinExistence type="predicted"/>
<dbReference type="EMBL" id="RQJX01000020">
    <property type="protein sequence ID" value="RQN02491.1"/>
    <property type="molecule type" value="Genomic_DNA"/>
</dbReference>
<dbReference type="Pfam" id="PF09997">
    <property type="entry name" value="DUF2238"/>
    <property type="match status" value="1"/>
</dbReference>
<evidence type="ECO:0008006" key="4">
    <source>
        <dbReference type="Google" id="ProtNLM"/>
    </source>
</evidence>
<dbReference type="OrthoDB" id="3790530at2"/>
<keyword evidence="1" id="KW-0812">Transmembrane</keyword>
<accession>A0A3N6YXJ8</accession>
<feature type="transmembrane region" description="Helical" evidence="1">
    <location>
        <begin position="64"/>
        <end position="84"/>
    </location>
</feature>
<dbReference type="RefSeq" id="WP_124237621.1">
    <property type="nucleotide sequence ID" value="NZ_JBHUFI010000011.1"/>
</dbReference>
<dbReference type="InterPro" id="IPR014509">
    <property type="entry name" value="YjdF-like"/>
</dbReference>
<evidence type="ECO:0000256" key="1">
    <source>
        <dbReference type="SAM" id="Phobius"/>
    </source>
</evidence>